<keyword evidence="2" id="KW-1185">Reference proteome</keyword>
<organism evidence="1 2">
    <name type="scientific">Blattamonas nauphoetae</name>
    <dbReference type="NCBI Taxonomy" id="2049346"/>
    <lineage>
        <taxon>Eukaryota</taxon>
        <taxon>Metamonada</taxon>
        <taxon>Preaxostyla</taxon>
        <taxon>Oxymonadida</taxon>
        <taxon>Blattamonas</taxon>
    </lineage>
</organism>
<evidence type="ECO:0000313" key="2">
    <source>
        <dbReference type="Proteomes" id="UP001281761"/>
    </source>
</evidence>
<proteinExistence type="predicted"/>
<evidence type="ECO:0000313" key="1">
    <source>
        <dbReference type="EMBL" id="KAK2950102.1"/>
    </source>
</evidence>
<protein>
    <submittedName>
        <fullName evidence="1">Uncharacterized protein</fullName>
    </submittedName>
</protein>
<dbReference type="Gene3D" id="2.60.120.920">
    <property type="match status" value="1"/>
</dbReference>
<dbReference type="InterPro" id="IPR043136">
    <property type="entry name" value="B30.2/SPRY_sf"/>
</dbReference>
<accession>A0ABQ9XFI9</accession>
<name>A0ABQ9XFI9_9EUKA</name>
<gene>
    <name evidence="1" type="ORF">BLNAU_14904</name>
</gene>
<comment type="caution">
    <text evidence="1">The sequence shown here is derived from an EMBL/GenBank/DDBJ whole genome shotgun (WGS) entry which is preliminary data.</text>
</comment>
<dbReference type="Proteomes" id="UP001281761">
    <property type="component" value="Unassembled WGS sequence"/>
</dbReference>
<reference evidence="1 2" key="1">
    <citation type="journal article" date="2022" name="bioRxiv">
        <title>Genomics of Preaxostyla Flagellates Illuminates Evolutionary Transitions and the Path Towards Mitochondrial Loss.</title>
        <authorList>
            <person name="Novak L.V.F."/>
            <person name="Treitli S.C."/>
            <person name="Pyrih J."/>
            <person name="Halakuc P."/>
            <person name="Pipaliya S.V."/>
            <person name="Vacek V."/>
            <person name="Brzon O."/>
            <person name="Soukal P."/>
            <person name="Eme L."/>
            <person name="Dacks J.B."/>
            <person name="Karnkowska A."/>
            <person name="Elias M."/>
            <person name="Hampl V."/>
        </authorList>
    </citation>
    <scope>NUCLEOTIDE SEQUENCE [LARGE SCALE GENOMIC DNA]</scope>
    <source>
        <strain evidence="1">NAU3</strain>
        <tissue evidence="1">Gut</tissue>
    </source>
</reference>
<dbReference type="EMBL" id="JARBJD010000142">
    <property type="protein sequence ID" value="KAK2950102.1"/>
    <property type="molecule type" value="Genomic_DNA"/>
</dbReference>
<sequence length="128" mass="14306">MIFPNTLLQLTFRVRTAIGFGIGVIDSSKLEQYQTSNIADQPESSVFALNSGYVHQNGVFVSYGNKEPNANSVVTMELDMNRHTLVLFVDGQRQPHSLANIPQNVRFALSIHYKDRYADILGFNDISA</sequence>